<dbReference type="Proteomes" id="UP001193389">
    <property type="component" value="Chromosome"/>
</dbReference>
<name>A0A5K7S620_9BACT</name>
<organism evidence="1 2">
    <name type="scientific">Aquipluma nitroreducens</name>
    <dbReference type="NCBI Taxonomy" id="2010828"/>
    <lineage>
        <taxon>Bacteria</taxon>
        <taxon>Pseudomonadati</taxon>
        <taxon>Bacteroidota</taxon>
        <taxon>Bacteroidia</taxon>
        <taxon>Marinilabiliales</taxon>
        <taxon>Prolixibacteraceae</taxon>
        <taxon>Aquipluma</taxon>
    </lineage>
</organism>
<dbReference type="EMBL" id="AP018694">
    <property type="protein sequence ID" value="BBE16972.1"/>
    <property type="molecule type" value="Genomic_DNA"/>
</dbReference>
<dbReference type="AlphaFoldDB" id="A0A5K7S620"/>
<protein>
    <submittedName>
        <fullName evidence="1">Uncharacterized protein</fullName>
    </submittedName>
</protein>
<gene>
    <name evidence="1" type="ORF">AQPE_1119</name>
</gene>
<evidence type="ECO:0000313" key="1">
    <source>
        <dbReference type="EMBL" id="BBE16972.1"/>
    </source>
</evidence>
<proteinExistence type="predicted"/>
<dbReference type="KEGG" id="anf:AQPE_1119"/>
<keyword evidence="2" id="KW-1185">Reference proteome</keyword>
<evidence type="ECO:0000313" key="2">
    <source>
        <dbReference type="Proteomes" id="UP001193389"/>
    </source>
</evidence>
<reference evidence="1" key="1">
    <citation type="journal article" date="2020" name="Int. J. Syst. Evol. Microbiol.">
        <title>Aquipluma nitroreducens gen. nov. sp. nov., a novel facultatively anaerobic bacterium isolated from a freshwater lake.</title>
        <authorList>
            <person name="Watanabe M."/>
            <person name="Kojima H."/>
            <person name="Fukui M."/>
        </authorList>
    </citation>
    <scope>NUCLEOTIDE SEQUENCE</scope>
    <source>
        <strain evidence="1">MeG22</strain>
    </source>
</reference>
<accession>A0A5K7S620</accession>
<sequence length="42" mass="4852">MAKLQLSNRHSMKSVSDKMLFEKSQLIKVQLSNSVFDIRSPE</sequence>